<name>A0ABW1UBP5_9LACO</name>
<dbReference type="Proteomes" id="UP001596258">
    <property type="component" value="Unassembled WGS sequence"/>
</dbReference>
<proteinExistence type="predicted"/>
<evidence type="ECO:0000256" key="1">
    <source>
        <dbReference type="SAM" id="Phobius"/>
    </source>
</evidence>
<keyword evidence="1" id="KW-0472">Membrane</keyword>
<dbReference type="EMBL" id="JBHSSO010000071">
    <property type="protein sequence ID" value="MFC6290887.1"/>
    <property type="molecule type" value="Genomic_DNA"/>
</dbReference>
<protein>
    <submittedName>
        <fullName evidence="2">Uncharacterized protein</fullName>
    </submittedName>
</protein>
<evidence type="ECO:0000313" key="2">
    <source>
        <dbReference type="EMBL" id="MFC6290887.1"/>
    </source>
</evidence>
<evidence type="ECO:0000313" key="3">
    <source>
        <dbReference type="Proteomes" id="UP001596258"/>
    </source>
</evidence>
<accession>A0ABW1UBP5</accession>
<sequence>MTKEEIISYLTDKQQLTAKVQDLRHDIYVLQTQSDGVSNKYKKSRNIFVVVMLFLLFMVDNVVVAGIILVILLGGYVFLRMRRSADQGKLNTQIDQVNQRIANEQAQPDYLAGLQDFPREFYSYWTIDRLIHLVQENRATTLQEAFNVAENQNFQNDQLALQQQNLAVAESTNSAAKVSAAANVFTAMNTRK</sequence>
<comment type="caution">
    <text evidence="2">The sequence shown here is derived from an EMBL/GenBank/DDBJ whole genome shotgun (WGS) entry which is preliminary data.</text>
</comment>
<reference evidence="3" key="1">
    <citation type="journal article" date="2019" name="Int. J. Syst. Evol. Microbiol.">
        <title>The Global Catalogue of Microorganisms (GCM) 10K type strain sequencing project: providing services to taxonomists for standard genome sequencing and annotation.</title>
        <authorList>
            <consortium name="The Broad Institute Genomics Platform"/>
            <consortium name="The Broad Institute Genome Sequencing Center for Infectious Disease"/>
            <person name="Wu L."/>
            <person name="Ma J."/>
        </authorList>
    </citation>
    <scope>NUCLEOTIDE SEQUENCE [LARGE SCALE GENOMIC DNA]</scope>
    <source>
        <strain evidence="3">CCM 8893</strain>
    </source>
</reference>
<keyword evidence="1" id="KW-1133">Transmembrane helix</keyword>
<dbReference type="RefSeq" id="WP_125574947.1">
    <property type="nucleotide sequence ID" value="NZ_JBHSSO010000071.1"/>
</dbReference>
<keyword evidence="3" id="KW-1185">Reference proteome</keyword>
<feature type="transmembrane region" description="Helical" evidence="1">
    <location>
        <begin position="47"/>
        <end position="79"/>
    </location>
</feature>
<keyword evidence="1" id="KW-0812">Transmembrane</keyword>
<gene>
    <name evidence="2" type="ORF">ACFP1M_11945</name>
</gene>
<organism evidence="2 3">
    <name type="scientific">Levilactobacillus angrenensis</name>
    <dbReference type="NCBI Taxonomy" id="2486020"/>
    <lineage>
        <taxon>Bacteria</taxon>
        <taxon>Bacillati</taxon>
        <taxon>Bacillota</taxon>
        <taxon>Bacilli</taxon>
        <taxon>Lactobacillales</taxon>
        <taxon>Lactobacillaceae</taxon>
        <taxon>Levilactobacillus</taxon>
    </lineage>
</organism>